<sequence>MTNNEFEQLILQFDTFWNDNIVTAYVQIKTHLLQGRLNDTSNRLFNCIQHYSNVITLFVEEVEATFAKHTLTKKQQIDLQDYLNECRQTRTTDTLELKQIESALRKGQLLPLPTFEEQSLSGQIFPDKPFYLEVNFDENDNKTPSFSA</sequence>
<accession>A0A0W0XV14</accession>
<keyword evidence="2" id="KW-1185">Reference proteome</keyword>
<dbReference type="OrthoDB" id="5648517at2"/>
<organism evidence="1 2">
    <name type="scientific">Legionella rubrilucens</name>
    <dbReference type="NCBI Taxonomy" id="458"/>
    <lineage>
        <taxon>Bacteria</taxon>
        <taxon>Pseudomonadati</taxon>
        <taxon>Pseudomonadota</taxon>
        <taxon>Gammaproteobacteria</taxon>
        <taxon>Legionellales</taxon>
        <taxon>Legionellaceae</taxon>
        <taxon>Legionella</taxon>
    </lineage>
</organism>
<name>A0A0W0XV14_9GAMM</name>
<dbReference type="AlphaFoldDB" id="A0A0W0XV14"/>
<dbReference type="RefSeq" id="WP_058530939.1">
    <property type="nucleotide sequence ID" value="NZ_CAAAIN010000001.1"/>
</dbReference>
<dbReference type="EMBL" id="LNYT01000007">
    <property type="protein sequence ID" value="KTD48476.1"/>
    <property type="molecule type" value="Genomic_DNA"/>
</dbReference>
<protein>
    <submittedName>
        <fullName evidence="1">Uncharacterized protein</fullName>
    </submittedName>
</protein>
<dbReference type="STRING" id="458.Lrub_0827"/>
<evidence type="ECO:0000313" key="2">
    <source>
        <dbReference type="Proteomes" id="UP000054608"/>
    </source>
</evidence>
<gene>
    <name evidence="1" type="ORF">Lrub_0827</name>
</gene>
<proteinExistence type="predicted"/>
<comment type="caution">
    <text evidence="1">The sequence shown here is derived from an EMBL/GenBank/DDBJ whole genome shotgun (WGS) entry which is preliminary data.</text>
</comment>
<evidence type="ECO:0000313" key="1">
    <source>
        <dbReference type="EMBL" id="KTD48476.1"/>
    </source>
</evidence>
<reference evidence="1 2" key="1">
    <citation type="submission" date="2015-11" db="EMBL/GenBank/DDBJ databases">
        <title>Genomic analysis of 38 Legionella species identifies large and diverse effector repertoires.</title>
        <authorList>
            <person name="Burstein D."/>
            <person name="Amaro F."/>
            <person name="Zusman T."/>
            <person name="Lifshitz Z."/>
            <person name="Cohen O."/>
            <person name="Gilbert J.A."/>
            <person name="Pupko T."/>
            <person name="Shuman H.A."/>
            <person name="Segal G."/>
        </authorList>
    </citation>
    <scope>NUCLEOTIDE SEQUENCE [LARGE SCALE GENOMIC DNA]</scope>
    <source>
        <strain evidence="1 2">WA-270A-C2</strain>
    </source>
</reference>
<dbReference type="Proteomes" id="UP000054608">
    <property type="component" value="Unassembled WGS sequence"/>
</dbReference>
<dbReference type="PATRIC" id="fig|458.5.peg.859"/>